<name>A0A8M1FQD2_URSMA</name>
<feature type="compositionally biased region" description="Basic and acidic residues" evidence="3">
    <location>
        <begin position="931"/>
        <end position="942"/>
    </location>
</feature>
<dbReference type="InterPro" id="IPR001611">
    <property type="entry name" value="Leu-rich_rpt"/>
</dbReference>
<dbReference type="Gene3D" id="3.80.10.10">
    <property type="entry name" value="Ribonuclease Inhibitor"/>
    <property type="match status" value="2"/>
</dbReference>
<accession>A0A8M1FQD2</accession>
<dbReference type="SMART" id="SM00369">
    <property type="entry name" value="LRR_TYP"/>
    <property type="match status" value="6"/>
</dbReference>
<dbReference type="RefSeq" id="XP_040482639.1">
    <property type="nucleotide sequence ID" value="XM_040626705.1"/>
</dbReference>
<dbReference type="InterPro" id="IPR050541">
    <property type="entry name" value="LRR_TM_domain-containing"/>
</dbReference>
<dbReference type="PROSITE" id="PS51450">
    <property type="entry name" value="LRR"/>
    <property type="match status" value="1"/>
</dbReference>
<feature type="region of interest" description="Disordered" evidence="3">
    <location>
        <begin position="908"/>
        <end position="944"/>
    </location>
</feature>
<dbReference type="PANTHER" id="PTHR24369">
    <property type="entry name" value="ANTIGEN BSP, PUTATIVE-RELATED"/>
    <property type="match status" value="1"/>
</dbReference>
<keyword evidence="4" id="KW-0472">Membrane</keyword>
<evidence type="ECO:0000256" key="3">
    <source>
        <dbReference type="SAM" id="MobiDB-lite"/>
    </source>
</evidence>
<organism evidence="5 6">
    <name type="scientific">Ursus maritimus</name>
    <name type="common">Polar bear</name>
    <name type="synonym">Thalarctos maritimus</name>
    <dbReference type="NCBI Taxonomy" id="29073"/>
    <lineage>
        <taxon>Eukaryota</taxon>
        <taxon>Metazoa</taxon>
        <taxon>Chordata</taxon>
        <taxon>Craniata</taxon>
        <taxon>Vertebrata</taxon>
        <taxon>Euteleostomi</taxon>
        <taxon>Mammalia</taxon>
        <taxon>Eutheria</taxon>
        <taxon>Laurasiatheria</taxon>
        <taxon>Carnivora</taxon>
        <taxon>Caniformia</taxon>
        <taxon>Ursidae</taxon>
        <taxon>Ursus</taxon>
    </lineage>
</organism>
<reference evidence="6" key="1">
    <citation type="submission" date="2025-08" db="UniProtKB">
        <authorList>
            <consortium name="RefSeq"/>
        </authorList>
    </citation>
    <scope>IDENTIFICATION</scope>
    <source>
        <tissue evidence="6">Whole blood</tissue>
    </source>
</reference>
<evidence type="ECO:0000313" key="6">
    <source>
        <dbReference type="RefSeq" id="XP_040482639.1"/>
    </source>
</evidence>
<sequence length="1276" mass="141888">MENKCQPHDVPCPLLSGGWLILFGVVLRLVAACPASCVVCARDVTLCHQLTYIVAAPVTTRVLIVTDGNLSSIENTNLSLLFNLALLSLSRNGIEDVREDALHGLSKLRTLLLEHNQISSSSLTDRTFSKLHGLRVLVLSNNALRSLQGSWFRNTKGLTRLQLDGNQITNLTGSSFGGTTLPSLRHLDLSNNFISYIGKDAFQPLPQLQEVDLSRNRLAHMPDVFTPLKQLILLSLDKNRWSCSCDLYPLARFLRNYVKSSAHVLRNAKDLSCQPSAAAVAPAQSVLKLSETSCDSKVSNFTLVLKDGSPLLPGQDVALLTVVGFAGAVGLTCLGLVVFNWKLRQGKANEHTSENLCCRTFDESLCTHEARNYHAKGYCNCHLTQENEIKVTSIVGSRKETPLLQENSHQAALASESTALDGSFRNLKGKDHGADSTFFCFGGRLLQSGRAEPPGNMEAFNEAGLLTRYCPKRVKKLRNHEPGEVQPQTLPQHVTRTIDINGDTFSRRYATSASVLARESLEKHLTNESWQPPIEKKDNGLQPHRQRHFITGSSSKPCEPEEHCVQKILQKHRSKYDDPCGLLKWSRPSYFQPNNSLICKYVPCDQFQDYVKEKKPNRQEHSKAKKEQIQINSAIEKFLMSEDNMELSRLSTKIKKTYSPKRVSFCDPDLVEKNSLAMSSKTSTHWKEQKNQSSHLTTSDLKKRGNPQEGNKGGKWPTDPQILKKKRTNQTDLKGKIKKQNSRIKLNSHPFRKVKVHPEKSLPELPKKCKQVLLLPNKLPKASQKEANINLVSSADFPQQPESSNYVKLTSESMPLKHAPKQTPYYQENTKKTPLFSANDLPVVTQSSGEGKCHPNGLIPDSNSSTLPLPTPILADQRHSSSQFSTEQTEGATLLALEVHRYLPATWENTESDVLPPSISRGSTDQEATEPTERMEQDKSKTVEPNQFSSFLGNQTQLAGVHKTDPYKEHTLNQNETLKHVEQHSSHEQLGNEEKMLMTEWKIPCQIVEGCIMDEGNDVGIKLPQTETEDSSLISSETQATGDLTLMKTDSISYRNRTETPKEISTSLSTQAIWNLTNSSKKEIDGTNALPRDDGNETLRIKILGKEAKKMLDENKADSSTLIRTAQMTLKGSRKEMQQTWENGKSEKHMLYDSSSAEATITAKDLSITCPPEAENRPSCSEIDLRINCNMQDLGEVQNIQPDAGNSAHKGGAVTVETHQGLSSSSELNDISFETKNKVPLIPRRTNEAENSAPKPTQYPPSVDSANASPLEAELN</sequence>
<feature type="region of interest" description="Disordered" evidence="3">
    <location>
        <begin position="680"/>
        <end position="734"/>
    </location>
</feature>
<feature type="transmembrane region" description="Helical" evidence="4">
    <location>
        <begin position="12"/>
        <end position="31"/>
    </location>
</feature>
<feature type="region of interest" description="Disordered" evidence="3">
    <location>
        <begin position="1218"/>
        <end position="1276"/>
    </location>
</feature>
<dbReference type="Proteomes" id="UP000261680">
    <property type="component" value="Unplaced"/>
</dbReference>
<evidence type="ECO:0000256" key="1">
    <source>
        <dbReference type="ARBA" id="ARBA00022614"/>
    </source>
</evidence>
<dbReference type="AlphaFoldDB" id="A0A8M1FQD2"/>
<keyword evidence="4" id="KW-0812">Transmembrane</keyword>
<protein>
    <submittedName>
        <fullName evidence="6">Leucine-rich repeat-containing protein 53</fullName>
    </submittedName>
</protein>
<gene>
    <name evidence="6" type="primary">LRRC53</name>
</gene>
<feature type="transmembrane region" description="Helical" evidence="4">
    <location>
        <begin position="317"/>
        <end position="339"/>
    </location>
</feature>
<dbReference type="KEGG" id="umr:121101992"/>
<evidence type="ECO:0000313" key="5">
    <source>
        <dbReference type="Proteomes" id="UP000261680"/>
    </source>
</evidence>
<dbReference type="CTD" id="105378803"/>
<dbReference type="GeneID" id="121101992"/>
<dbReference type="InterPro" id="IPR032675">
    <property type="entry name" value="LRR_dom_sf"/>
</dbReference>
<keyword evidence="5" id="KW-1185">Reference proteome</keyword>
<keyword evidence="1" id="KW-0433">Leucine-rich repeat</keyword>
<dbReference type="PANTHER" id="PTHR24369:SF161">
    <property type="entry name" value="LEUCINE-RICH REPEAT-CONTAINING PROTEIN 53"/>
    <property type="match status" value="1"/>
</dbReference>
<dbReference type="Pfam" id="PF13855">
    <property type="entry name" value="LRR_8"/>
    <property type="match status" value="2"/>
</dbReference>
<proteinExistence type="predicted"/>
<evidence type="ECO:0000256" key="4">
    <source>
        <dbReference type="SAM" id="Phobius"/>
    </source>
</evidence>
<dbReference type="InterPro" id="IPR003591">
    <property type="entry name" value="Leu-rich_rpt_typical-subtyp"/>
</dbReference>
<keyword evidence="2" id="KW-0677">Repeat</keyword>
<keyword evidence="4" id="KW-1133">Transmembrane helix</keyword>
<dbReference type="OrthoDB" id="676979at2759"/>
<dbReference type="GO" id="GO:0005886">
    <property type="term" value="C:plasma membrane"/>
    <property type="evidence" value="ECO:0007669"/>
    <property type="project" value="TreeGrafter"/>
</dbReference>
<evidence type="ECO:0000256" key="2">
    <source>
        <dbReference type="ARBA" id="ARBA00022737"/>
    </source>
</evidence>
<dbReference type="SUPFAM" id="SSF52058">
    <property type="entry name" value="L domain-like"/>
    <property type="match status" value="1"/>
</dbReference>
<feature type="compositionally biased region" description="Polar residues" evidence="3">
    <location>
        <begin position="1218"/>
        <end position="1234"/>
    </location>
</feature>